<dbReference type="RefSeq" id="WP_074835092.1">
    <property type="nucleotide sequence ID" value="NZ_FNYY01000002.1"/>
</dbReference>
<organism evidence="2 3">
    <name type="scientific">Marinovum algicola</name>
    <dbReference type="NCBI Taxonomy" id="42444"/>
    <lineage>
        <taxon>Bacteria</taxon>
        <taxon>Pseudomonadati</taxon>
        <taxon>Pseudomonadota</taxon>
        <taxon>Alphaproteobacteria</taxon>
        <taxon>Rhodobacterales</taxon>
        <taxon>Roseobacteraceae</taxon>
        <taxon>Marinovum</taxon>
    </lineage>
</organism>
<evidence type="ECO:0000313" key="2">
    <source>
        <dbReference type="EMBL" id="SEI85522.1"/>
    </source>
</evidence>
<name>A0A975W7H7_9RHOB</name>
<dbReference type="GeneID" id="80817068"/>
<reference evidence="2 3" key="1">
    <citation type="submission" date="2016-10" db="EMBL/GenBank/DDBJ databases">
        <authorList>
            <person name="Varghese N."/>
            <person name="Submissions S."/>
        </authorList>
    </citation>
    <scope>NUCLEOTIDE SEQUENCE [LARGE SCALE GENOMIC DNA]</scope>
    <source>
        <strain evidence="2 3">FF3</strain>
    </source>
</reference>
<feature type="compositionally biased region" description="Acidic residues" evidence="1">
    <location>
        <begin position="97"/>
        <end position="106"/>
    </location>
</feature>
<feature type="compositionally biased region" description="Acidic residues" evidence="1">
    <location>
        <begin position="159"/>
        <end position="180"/>
    </location>
</feature>
<dbReference type="AlphaFoldDB" id="A0A975W7H7"/>
<comment type="caution">
    <text evidence="2">The sequence shown here is derived from an EMBL/GenBank/DDBJ whole genome shotgun (WGS) entry which is preliminary data.</text>
</comment>
<evidence type="ECO:0000256" key="1">
    <source>
        <dbReference type="SAM" id="MobiDB-lite"/>
    </source>
</evidence>
<evidence type="ECO:0000313" key="3">
    <source>
        <dbReference type="Proteomes" id="UP000182932"/>
    </source>
</evidence>
<feature type="compositionally biased region" description="Acidic residues" evidence="1">
    <location>
        <begin position="118"/>
        <end position="133"/>
    </location>
</feature>
<dbReference type="EMBL" id="FNYY01000002">
    <property type="protein sequence ID" value="SEI85522.1"/>
    <property type="molecule type" value="Genomic_DNA"/>
</dbReference>
<feature type="region of interest" description="Disordered" evidence="1">
    <location>
        <begin position="72"/>
        <end position="181"/>
    </location>
</feature>
<protein>
    <submittedName>
        <fullName evidence="2">Uncharacterized protein</fullName>
    </submittedName>
</protein>
<keyword evidence="3" id="KW-1185">Reference proteome</keyword>
<feature type="compositionally biased region" description="Low complexity" evidence="1">
    <location>
        <begin position="75"/>
        <end position="96"/>
    </location>
</feature>
<dbReference type="Proteomes" id="UP000182932">
    <property type="component" value="Unassembled WGS sequence"/>
</dbReference>
<feature type="compositionally biased region" description="Acidic residues" evidence="1">
    <location>
        <begin position="142"/>
        <end position="152"/>
    </location>
</feature>
<proteinExistence type="predicted"/>
<sequence>MLEMLMLLGTGLAAAGIAGMTGIGSQSEDSAAEPASAAAKDYDLGEDYEGGEGEDLLSQVRRMGASLDLAKFMPGSAGADSAGGDDAAGETAADADNAPEEDETSVDWEALMVPPEGLDADDYPQEIAEDVAQDDAAVQPTLDEDAASEPESDTVAPEPESDTVTEEAESVAEPAEDDDVPVISDFAAGAEQLLLMLPEGMGEDTKVSIEPSGSEGMDAAVVLEDDQGGLTAVFVAGAYGTLNAADVVLERDG</sequence>
<accession>A0A975W7H7</accession>
<gene>
    <name evidence="2" type="ORF">SAMN04487940_102202</name>
</gene>